<evidence type="ECO:0000313" key="1">
    <source>
        <dbReference type="EMBL" id="PXV64250.1"/>
    </source>
</evidence>
<dbReference type="OrthoDB" id="7059742at2"/>
<dbReference type="EMBL" id="QICN01000013">
    <property type="protein sequence ID" value="PXV64250.1"/>
    <property type="molecule type" value="Genomic_DNA"/>
</dbReference>
<accession>A0A318E0Q4</accession>
<reference evidence="1 2" key="1">
    <citation type="submission" date="2018-04" db="EMBL/GenBank/DDBJ databases">
        <title>Genomic Encyclopedia of Type Strains, Phase IV (KMG-IV): sequencing the most valuable type-strain genomes for metagenomic binning, comparative biology and taxonomic classification.</title>
        <authorList>
            <person name="Goeker M."/>
        </authorList>
    </citation>
    <scope>NUCLEOTIDE SEQUENCE [LARGE SCALE GENOMIC DNA]</scope>
    <source>
        <strain evidence="1 2">DSM 104150</strain>
    </source>
</reference>
<evidence type="ECO:0000313" key="2">
    <source>
        <dbReference type="Proteomes" id="UP000248330"/>
    </source>
</evidence>
<protein>
    <submittedName>
        <fullName evidence="1">Uncharacterized protein</fullName>
    </submittedName>
</protein>
<dbReference type="RefSeq" id="WP_110266709.1">
    <property type="nucleotide sequence ID" value="NZ_CAWNXA010000013.1"/>
</dbReference>
<proteinExistence type="predicted"/>
<name>A0A318E0Q4_9GAMM</name>
<comment type="caution">
    <text evidence="1">The sequence shown here is derived from an EMBL/GenBank/DDBJ whole genome shotgun (WGS) entry which is preliminary data.</text>
</comment>
<dbReference type="Proteomes" id="UP000248330">
    <property type="component" value="Unassembled WGS sequence"/>
</dbReference>
<keyword evidence="2" id="KW-1185">Reference proteome</keyword>
<sequence>MHRTQQMMRWPFSRAQPAAVPEPVRHRPYQDELADRLYNLLFCDDLELARREPGPLSGPWRLLMGPPPRSSALQTIAAASNADSRARALAASLLRARGASIVRLCTLGVVVEVALPQGLESLAAYADGAVRYIDATGDAAVFDSGPDEARKLAREMVAHGETFAQRREAWLQPRLPPPRGGELRVSVLVTDGPRFVDGSFASLQTDSDVAAIVGRATRLLRRLQQRSR</sequence>
<dbReference type="AlphaFoldDB" id="A0A318E0Q4"/>
<organism evidence="1 2">
    <name type="scientific">Sinimarinibacterium flocculans</name>
    <dbReference type="NCBI Taxonomy" id="985250"/>
    <lineage>
        <taxon>Bacteria</taxon>
        <taxon>Pseudomonadati</taxon>
        <taxon>Pseudomonadota</taxon>
        <taxon>Gammaproteobacteria</taxon>
        <taxon>Nevskiales</taxon>
        <taxon>Nevskiaceae</taxon>
        <taxon>Sinimarinibacterium</taxon>
    </lineage>
</organism>
<gene>
    <name evidence="1" type="ORF">C8D93_11344</name>
</gene>